<feature type="transmembrane region" description="Helical" evidence="5">
    <location>
        <begin position="242"/>
        <end position="258"/>
    </location>
</feature>
<evidence type="ECO:0000313" key="10">
    <source>
        <dbReference type="Proteomes" id="UP000321927"/>
    </source>
</evidence>
<protein>
    <submittedName>
        <fullName evidence="8">O-antigen ligase family protein</fullName>
    </submittedName>
    <submittedName>
        <fullName evidence="7">O-antigen ligase-like membrane protein</fullName>
    </submittedName>
</protein>
<evidence type="ECO:0000313" key="8">
    <source>
        <dbReference type="EMBL" id="TXD78524.1"/>
    </source>
</evidence>
<sequence>MSQPEFVHTNQASILGGIKWKTISLTESLFLISLISMFLPVKVYPVIFIVASFFFYRDTPRLTFPKWSIALAIFSTYTVLSYLFNYPGEPSALTNIVKLMINFSFLFFAVNWLGSRNNEALISKLDALLFIVLVLSLIQLLIYHQAYDFKLIMGSDSSGRASSLYRDTLYYWGLDDKNMFGARIALIGFSFICIPVVLKSRLSIGRIVFVFLIAFLSLSRTPIVALLLGIFVLLWFSLEKKWKITMLVLIAVALPFILQKVIRVDSLTSSNDGMGIRLVYWTAFFQHFGTISPLGNGFLSTHEFLANYAEFYRGEPHIHNTFLSTYLEMGVVGFFSFLAFLVLFIKECWRRTSNVKLWTALFLPIISIMMILYSGYDNDIVMYLCLIFLIGSLHDTKLKSVKISA</sequence>
<dbReference type="EMBL" id="VORV01000004">
    <property type="protein sequence ID" value="TXD78524.1"/>
    <property type="molecule type" value="Genomic_DNA"/>
</dbReference>
<dbReference type="RefSeq" id="WP_086499500.1">
    <property type="nucleotide sequence ID" value="NZ_MSSV01000003.1"/>
</dbReference>
<keyword evidence="2 5" id="KW-0812">Transmembrane</keyword>
<comment type="subcellular location">
    <subcellularLocation>
        <location evidence="1">Membrane</location>
        <topology evidence="1">Multi-pass membrane protein</topology>
    </subcellularLocation>
</comment>
<dbReference type="InterPro" id="IPR007016">
    <property type="entry name" value="O-antigen_ligase-rel_domated"/>
</dbReference>
<evidence type="ECO:0000256" key="4">
    <source>
        <dbReference type="ARBA" id="ARBA00023136"/>
    </source>
</evidence>
<evidence type="ECO:0000313" key="9">
    <source>
        <dbReference type="Proteomes" id="UP000249115"/>
    </source>
</evidence>
<feature type="transmembrane region" description="Helical" evidence="5">
    <location>
        <begin position="29"/>
        <end position="55"/>
    </location>
</feature>
<evidence type="ECO:0000259" key="6">
    <source>
        <dbReference type="Pfam" id="PF04932"/>
    </source>
</evidence>
<dbReference type="AlphaFoldDB" id="A0A2W7RH95"/>
<name>A0A2W7RH95_9BACT</name>
<dbReference type="InterPro" id="IPR051533">
    <property type="entry name" value="WaaL-like"/>
</dbReference>
<keyword evidence="10" id="KW-1185">Reference proteome</keyword>
<evidence type="ECO:0000256" key="1">
    <source>
        <dbReference type="ARBA" id="ARBA00004141"/>
    </source>
</evidence>
<feature type="transmembrane region" description="Helical" evidence="5">
    <location>
        <begin position="67"/>
        <end position="84"/>
    </location>
</feature>
<keyword evidence="4 5" id="KW-0472">Membrane</keyword>
<dbReference type="PANTHER" id="PTHR37422:SF17">
    <property type="entry name" value="O-ANTIGEN LIGASE"/>
    <property type="match status" value="1"/>
</dbReference>
<feature type="transmembrane region" description="Helical" evidence="5">
    <location>
        <begin position="380"/>
        <end position="396"/>
    </location>
</feature>
<feature type="transmembrane region" description="Helical" evidence="5">
    <location>
        <begin position="96"/>
        <end position="115"/>
    </location>
</feature>
<feature type="transmembrane region" description="Helical" evidence="5">
    <location>
        <begin position="127"/>
        <end position="146"/>
    </location>
</feature>
<reference evidence="7 9" key="1">
    <citation type="submission" date="2018-06" db="EMBL/GenBank/DDBJ databases">
        <title>Genomic Encyclopedia of Archaeal and Bacterial Type Strains, Phase II (KMG-II): from individual species to whole genera.</title>
        <authorList>
            <person name="Goeker M."/>
        </authorList>
    </citation>
    <scope>NUCLEOTIDE SEQUENCE [LARGE SCALE GENOMIC DNA]</scope>
    <source>
        <strain evidence="7 9">DSM 22686</strain>
    </source>
</reference>
<dbReference type="GO" id="GO:0016020">
    <property type="term" value="C:membrane"/>
    <property type="evidence" value="ECO:0007669"/>
    <property type="project" value="UniProtKB-SubCell"/>
</dbReference>
<dbReference type="GO" id="GO:0016874">
    <property type="term" value="F:ligase activity"/>
    <property type="evidence" value="ECO:0007669"/>
    <property type="project" value="UniProtKB-KW"/>
</dbReference>
<evidence type="ECO:0000256" key="2">
    <source>
        <dbReference type="ARBA" id="ARBA00022692"/>
    </source>
</evidence>
<dbReference type="OrthoDB" id="817058at2"/>
<dbReference type="Proteomes" id="UP000321927">
    <property type="component" value="Unassembled WGS sequence"/>
</dbReference>
<dbReference type="PANTHER" id="PTHR37422">
    <property type="entry name" value="TEICHURONIC ACID BIOSYNTHESIS PROTEIN TUAE"/>
    <property type="match status" value="1"/>
</dbReference>
<evidence type="ECO:0000256" key="3">
    <source>
        <dbReference type="ARBA" id="ARBA00022989"/>
    </source>
</evidence>
<gene>
    <name evidence="8" type="ORF">ESW18_06955</name>
    <name evidence="7" type="ORF">LV84_00973</name>
</gene>
<feature type="transmembrane region" description="Helical" evidence="5">
    <location>
        <begin position="180"/>
        <end position="198"/>
    </location>
</feature>
<organism evidence="7 9">
    <name type="scientific">Algoriphagus ratkowskyi</name>
    <dbReference type="NCBI Taxonomy" id="57028"/>
    <lineage>
        <taxon>Bacteria</taxon>
        <taxon>Pseudomonadati</taxon>
        <taxon>Bacteroidota</taxon>
        <taxon>Cytophagia</taxon>
        <taxon>Cytophagales</taxon>
        <taxon>Cyclobacteriaceae</taxon>
        <taxon>Algoriphagus</taxon>
    </lineage>
</organism>
<dbReference type="EMBL" id="QKZU01000003">
    <property type="protein sequence ID" value="PZX59764.1"/>
    <property type="molecule type" value="Genomic_DNA"/>
</dbReference>
<accession>A0A2W7RH95</accession>
<feature type="transmembrane region" description="Helical" evidence="5">
    <location>
        <begin position="357"/>
        <end position="374"/>
    </location>
</feature>
<feature type="transmembrane region" description="Helical" evidence="5">
    <location>
        <begin position="326"/>
        <end position="345"/>
    </location>
</feature>
<feature type="domain" description="O-antigen ligase-related" evidence="6">
    <location>
        <begin position="208"/>
        <end position="338"/>
    </location>
</feature>
<feature type="transmembrane region" description="Helical" evidence="5">
    <location>
        <begin position="278"/>
        <end position="299"/>
    </location>
</feature>
<keyword evidence="3 5" id="KW-1133">Transmembrane helix</keyword>
<reference evidence="8 10" key="2">
    <citation type="submission" date="2019-08" db="EMBL/GenBank/DDBJ databases">
        <title>Genome of Algoriphagus ratkowskyi IC026.</title>
        <authorList>
            <person name="Bowman J.P."/>
        </authorList>
    </citation>
    <scope>NUCLEOTIDE SEQUENCE [LARGE SCALE GENOMIC DNA]</scope>
    <source>
        <strain evidence="8 10">IC026</strain>
    </source>
</reference>
<feature type="transmembrane region" description="Helical" evidence="5">
    <location>
        <begin position="210"/>
        <end position="236"/>
    </location>
</feature>
<dbReference type="Proteomes" id="UP000249115">
    <property type="component" value="Unassembled WGS sequence"/>
</dbReference>
<evidence type="ECO:0000256" key="5">
    <source>
        <dbReference type="SAM" id="Phobius"/>
    </source>
</evidence>
<keyword evidence="7" id="KW-0436">Ligase</keyword>
<evidence type="ECO:0000313" key="7">
    <source>
        <dbReference type="EMBL" id="PZX59764.1"/>
    </source>
</evidence>
<comment type="caution">
    <text evidence="7">The sequence shown here is derived from an EMBL/GenBank/DDBJ whole genome shotgun (WGS) entry which is preliminary data.</text>
</comment>
<dbReference type="Pfam" id="PF04932">
    <property type="entry name" value="Wzy_C"/>
    <property type="match status" value="1"/>
</dbReference>
<proteinExistence type="predicted"/>